<evidence type="ECO:0000313" key="1">
    <source>
        <dbReference type="EMBL" id="MDL5376140.1"/>
    </source>
</evidence>
<evidence type="ECO:0000313" key="2">
    <source>
        <dbReference type="Proteomes" id="UP001230807"/>
    </source>
</evidence>
<organism evidence="1 2">
    <name type="scientific">Exiguobacterium mexicanum</name>
    <dbReference type="NCBI Taxonomy" id="340146"/>
    <lineage>
        <taxon>Bacteria</taxon>
        <taxon>Bacillati</taxon>
        <taxon>Bacillota</taxon>
        <taxon>Bacilli</taxon>
        <taxon>Bacillales</taxon>
        <taxon>Bacillales Family XII. Incertae Sedis</taxon>
        <taxon>Exiguobacterium</taxon>
    </lineage>
</organism>
<gene>
    <name evidence="1" type="ORF">QR695_03850</name>
</gene>
<dbReference type="EMBL" id="JASWER010000001">
    <property type="protein sequence ID" value="MDL5376140.1"/>
    <property type="molecule type" value="Genomic_DNA"/>
</dbReference>
<dbReference type="RefSeq" id="WP_214719620.1">
    <property type="nucleotide sequence ID" value="NZ_CP183077.1"/>
</dbReference>
<keyword evidence="2" id="KW-1185">Reference proteome</keyword>
<accession>A0ABT7MLH4</accession>
<proteinExistence type="predicted"/>
<reference evidence="1 2" key="1">
    <citation type="submission" date="2023-06" db="EMBL/GenBank/DDBJ databases">
        <title>Influencing factors and mechanism of Cr(VI) reduction by facultative anaerobic Exiguobacterium sp. PY14.</title>
        <authorList>
            <person name="Zou L."/>
        </authorList>
    </citation>
    <scope>NUCLEOTIDE SEQUENCE [LARGE SCALE GENOMIC DNA]</scope>
    <source>
        <strain evidence="1 2">PY14</strain>
    </source>
</reference>
<sequence length="264" mass="30673">MWDQTTKLLMKKAKKQTKWTEGVFVNPVFWMVNGTPYYMAGFTRNNQSVATAYFTIGEENVDEVLIAQPNLSYFADLSGNLSRMATDRANIPISYYTKPLDIPIMNASPQVQQGRDAFAHFWEIQQTFNQMLQDYTAYYNDDVLIRKHITDTDLSKMKEFAVLADIYQYQTLKILTSQGEDIQAFAAFLENTKEWSSLSREEKKFIKGIAVGKENMQKNMEALDVLEANDFDQMVKLNYDHLINKNKAIIEGQRQYIRYPKRIS</sequence>
<protein>
    <submittedName>
        <fullName evidence="1">Uncharacterized protein</fullName>
    </submittedName>
</protein>
<dbReference type="Proteomes" id="UP001230807">
    <property type="component" value="Unassembled WGS sequence"/>
</dbReference>
<comment type="caution">
    <text evidence="1">The sequence shown here is derived from an EMBL/GenBank/DDBJ whole genome shotgun (WGS) entry which is preliminary data.</text>
</comment>
<name>A0ABT7MLH4_9BACL</name>